<dbReference type="AlphaFoldDB" id="A0A6A4SF47"/>
<evidence type="ECO:0000313" key="3">
    <source>
        <dbReference type="Proteomes" id="UP000438429"/>
    </source>
</evidence>
<proteinExistence type="predicted"/>
<comment type="caution">
    <text evidence="2">The sequence shown here is derived from an EMBL/GenBank/DDBJ whole genome shotgun (WGS) entry which is preliminary data.</text>
</comment>
<evidence type="ECO:0000313" key="2">
    <source>
        <dbReference type="EMBL" id="KAF0031857.1"/>
    </source>
</evidence>
<gene>
    <name evidence="2" type="ORF">F2P81_016412</name>
</gene>
<dbReference type="Proteomes" id="UP000438429">
    <property type="component" value="Unassembled WGS sequence"/>
</dbReference>
<dbReference type="EMBL" id="VEVO01000014">
    <property type="protein sequence ID" value="KAF0031857.1"/>
    <property type="molecule type" value="Genomic_DNA"/>
</dbReference>
<organism evidence="2 3">
    <name type="scientific">Scophthalmus maximus</name>
    <name type="common">Turbot</name>
    <name type="synonym">Psetta maxima</name>
    <dbReference type="NCBI Taxonomy" id="52904"/>
    <lineage>
        <taxon>Eukaryota</taxon>
        <taxon>Metazoa</taxon>
        <taxon>Chordata</taxon>
        <taxon>Craniata</taxon>
        <taxon>Vertebrata</taxon>
        <taxon>Euteleostomi</taxon>
        <taxon>Actinopterygii</taxon>
        <taxon>Neopterygii</taxon>
        <taxon>Teleostei</taxon>
        <taxon>Neoteleostei</taxon>
        <taxon>Acanthomorphata</taxon>
        <taxon>Carangaria</taxon>
        <taxon>Pleuronectiformes</taxon>
        <taxon>Pleuronectoidei</taxon>
        <taxon>Scophthalmidae</taxon>
        <taxon>Scophthalmus</taxon>
    </lineage>
</organism>
<protein>
    <submittedName>
        <fullName evidence="2">Uncharacterized protein</fullName>
    </submittedName>
</protein>
<feature type="region of interest" description="Disordered" evidence="1">
    <location>
        <begin position="41"/>
        <end position="67"/>
    </location>
</feature>
<name>A0A6A4SF47_SCOMX</name>
<evidence type="ECO:0000256" key="1">
    <source>
        <dbReference type="SAM" id="MobiDB-lite"/>
    </source>
</evidence>
<sequence length="120" mass="13953">MESINRGQWRINGVCVSDGRVDRTFPLFRLRTPERTWGQRSGVESGCRSLTSREERKKRKIRRVRSQEERVGVPGRAAIELSIVPLVPHEERDPADQCSKKYILSSRNVKKYQIELKSTE</sequence>
<reference evidence="2 3" key="1">
    <citation type="submission" date="2019-06" db="EMBL/GenBank/DDBJ databases">
        <title>Draft genomes of female and male turbot (Scophthalmus maximus).</title>
        <authorList>
            <person name="Xu H."/>
            <person name="Xu X.-W."/>
            <person name="Shao C."/>
            <person name="Chen S."/>
        </authorList>
    </citation>
    <scope>NUCLEOTIDE SEQUENCE [LARGE SCALE GENOMIC DNA]</scope>
    <source>
        <strain evidence="2">Ysfricsl-2016a</strain>
        <tissue evidence="2">Blood</tissue>
    </source>
</reference>
<accession>A0A6A4SF47</accession>